<evidence type="ECO:0000256" key="1">
    <source>
        <dbReference type="SAM" id="Phobius"/>
    </source>
</evidence>
<reference evidence="2" key="2">
    <citation type="submission" date="2020-08" db="EMBL/GenBank/DDBJ databases">
        <title>Plant Genome Project.</title>
        <authorList>
            <person name="Zhang R.-G."/>
        </authorList>
    </citation>
    <scope>NUCLEOTIDE SEQUENCE</scope>
    <source>
        <strain evidence="2">Huo1</strain>
        <tissue evidence="2">Leaf</tissue>
    </source>
</reference>
<protein>
    <submittedName>
        <fullName evidence="2">Uncharacterized protein</fullName>
    </submittedName>
</protein>
<keyword evidence="1" id="KW-0472">Membrane</keyword>
<dbReference type="AlphaFoldDB" id="A0A8X8ZP11"/>
<organism evidence="2">
    <name type="scientific">Salvia splendens</name>
    <name type="common">Scarlet sage</name>
    <dbReference type="NCBI Taxonomy" id="180675"/>
    <lineage>
        <taxon>Eukaryota</taxon>
        <taxon>Viridiplantae</taxon>
        <taxon>Streptophyta</taxon>
        <taxon>Embryophyta</taxon>
        <taxon>Tracheophyta</taxon>
        <taxon>Spermatophyta</taxon>
        <taxon>Magnoliopsida</taxon>
        <taxon>eudicotyledons</taxon>
        <taxon>Gunneridae</taxon>
        <taxon>Pentapetalae</taxon>
        <taxon>asterids</taxon>
        <taxon>lamiids</taxon>
        <taxon>Lamiales</taxon>
        <taxon>Lamiaceae</taxon>
        <taxon>Nepetoideae</taxon>
        <taxon>Mentheae</taxon>
        <taxon>Salviinae</taxon>
        <taxon>Salvia</taxon>
        <taxon>Salvia subgen. Calosphace</taxon>
        <taxon>core Calosphace</taxon>
    </lineage>
</organism>
<feature type="transmembrane region" description="Helical" evidence="1">
    <location>
        <begin position="322"/>
        <end position="344"/>
    </location>
</feature>
<dbReference type="PANTHER" id="PTHR33527">
    <property type="entry name" value="OS07G0274300 PROTEIN"/>
    <property type="match status" value="1"/>
</dbReference>
<dbReference type="Proteomes" id="UP000298416">
    <property type="component" value="Unassembled WGS sequence"/>
</dbReference>
<keyword evidence="3" id="KW-1185">Reference proteome</keyword>
<feature type="transmembrane region" description="Helical" evidence="1">
    <location>
        <begin position="294"/>
        <end position="316"/>
    </location>
</feature>
<proteinExistence type="predicted"/>
<evidence type="ECO:0000313" key="2">
    <source>
        <dbReference type="EMBL" id="KAG6411626.1"/>
    </source>
</evidence>
<comment type="caution">
    <text evidence="2">The sequence shown here is derived from an EMBL/GenBank/DDBJ whole genome shotgun (WGS) entry which is preliminary data.</text>
</comment>
<name>A0A8X8ZP11_SALSN</name>
<accession>A0A8X8ZP11</accession>
<reference evidence="2" key="1">
    <citation type="submission" date="2018-01" db="EMBL/GenBank/DDBJ databases">
        <authorList>
            <person name="Mao J.F."/>
        </authorList>
    </citation>
    <scope>NUCLEOTIDE SEQUENCE</scope>
    <source>
        <strain evidence="2">Huo1</strain>
        <tissue evidence="2">Leaf</tissue>
    </source>
</reference>
<dbReference type="PANTHER" id="PTHR33527:SF14">
    <property type="entry name" value="OS07G0274300 PROTEIN"/>
    <property type="match status" value="1"/>
</dbReference>
<sequence length="436" mass="48429">MDGARYTVTLDEFKIFHRIDRSLYVILVRDLVRNPLECLYILGLWLWLERAGFYHFVSKTLSLPPFLINELADEAVTCIKSTNTQFPFSSESIEIPLTQSLVKKDISLQFFHENHLTAFHGIEGLVRGVCIPSLSDMLEKDGYGGYVYTPMKGQIMAPSHPASAPSVSSVREPSSVENLPMQSVASVGCGDSPPSCGKGEVSRNERTMFVTFSKGYPVSEMEVRQFFSRLLGNCIESFHMQEVKREEQSLYAKIVFLRPSFIGAILKGVSKAKFTINAASIAPTIALRMPPTSLGWAFLMISSMSLLSSLVGFYSHLTHFCFITHASLLLASSAGQLLGMLALFTKEKSSLEMLRSPRDPREAKLLVRLECGILMAMIVMQLGILLLSCVVHSCSVNAKGKIAEETVATATASEMKIRDFDEKMINKYGKWKESDA</sequence>
<gene>
    <name evidence="2" type="ORF">SASPL_129710</name>
</gene>
<evidence type="ECO:0000313" key="3">
    <source>
        <dbReference type="Proteomes" id="UP000298416"/>
    </source>
</evidence>
<keyword evidence="1" id="KW-1133">Transmembrane helix</keyword>
<feature type="transmembrane region" description="Helical" evidence="1">
    <location>
        <begin position="365"/>
        <end position="387"/>
    </location>
</feature>
<dbReference type="EMBL" id="PNBA02000010">
    <property type="protein sequence ID" value="KAG6411626.1"/>
    <property type="molecule type" value="Genomic_DNA"/>
</dbReference>
<keyword evidence="1" id="KW-0812">Transmembrane</keyword>